<organism evidence="1 2">
    <name type="scientific">Lunatimonas lonarensis</name>
    <dbReference type="NCBI Taxonomy" id="1232681"/>
    <lineage>
        <taxon>Bacteria</taxon>
        <taxon>Pseudomonadati</taxon>
        <taxon>Bacteroidota</taxon>
        <taxon>Cytophagia</taxon>
        <taxon>Cytophagales</taxon>
        <taxon>Cyclobacteriaceae</taxon>
    </lineage>
</organism>
<keyword evidence="2" id="KW-1185">Reference proteome</keyword>
<protein>
    <submittedName>
        <fullName evidence="1">Uncharacterized protein</fullName>
    </submittedName>
</protein>
<dbReference type="AlphaFoldDB" id="R7ZYX9"/>
<accession>R7ZYX9</accession>
<evidence type="ECO:0000313" key="2">
    <source>
        <dbReference type="Proteomes" id="UP000013909"/>
    </source>
</evidence>
<name>R7ZYX9_9BACT</name>
<gene>
    <name evidence="1" type="ORF">ADIS_0182</name>
</gene>
<proteinExistence type="predicted"/>
<sequence length="42" mass="4938">MFQPQALFRPPAIFPLYFSRRHYFNPGLSENQTSNRLLTLPA</sequence>
<dbReference type="EMBL" id="AQHR01000008">
    <property type="protein sequence ID" value="EON79302.1"/>
    <property type="molecule type" value="Genomic_DNA"/>
</dbReference>
<dbReference type="Proteomes" id="UP000013909">
    <property type="component" value="Unassembled WGS sequence"/>
</dbReference>
<reference evidence="1 2" key="1">
    <citation type="submission" date="2013-02" db="EMBL/GenBank/DDBJ databases">
        <title>A novel strain isolated from Lonar lake, Maharashtra, India.</title>
        <authorList>
            <person name="Singh A."/>
        </authorList>
    </citation>
    <scope>NUCLEOTIDE SEQUENCE [LARGE SCALE GENOMIC DNA]</scope>
    <source>
        <strain evidence="1 2">AK24</strain>
    </source>
</reference>
<comment type="caution">
    <text evidence="1">The sequence shown here is derived from an EMBL/GenBank/DDBJ whole genome shotgun (WGS) entry which is preliminary data.</text>
</comment>
<dbReference type="STRING" id="1232681.ADIS_0182"/>
<evidence type="ECO:0000313" key="1">
    <source>
        <dbReference type="EMBL" id="EON79302.1"/>
    </source>
</evidence>